<dbReference type="SUPFAM" id="SSF56281">
    <property type="entry name" value="Metallo-hydrolase/oxidoreductase"/>
    <property type="match status" value="1"/>
</dbReference>
<keyword evidence="3" id="KW-0378">Hydrolase</keyword>
<dbReference type="InterPro" id="IPR001279">
    <property type="entry name" value="Metallo-B-lactamas"/>
</dbReference>
<dbReference type="EMBL" id="QNRE01000009">
    <property type="protein sequence ID" value="RBO88315.1"/>
    <property type="molecule type" value="Genomic_DNA"/>
</dbReference>
<dbReference type="InterPro" id="IPR051453">
    <property type="entry name" value="MBL_Glyoxalase_II"/>
</dbReference>
<accession>A0A366DEG3</accession>
<evidence type="ECO:0000256" key="1">
    <source>
        <dbReference type="SAM" id="MobiDB-lite"/>
    </source>
</evidence>
<evidence type="ECO:0000313" key="4">
    <source>
        <dbReference type="Proteomes" id="UP000252586"/>
    </source>
</evidence>
<dbReference type="InterPro" id="IPR036866">
    <property type="entry name" value="RibonucZ/Hydroxyglut_hydro"/>
</dbReference>
<dbReference type="Gene3D" id="3.60.15.10">
    <property type="entry name" value="Ribonuclease Z/Hydroxyacylglutathione hydrolase-like"/>
    <property type="match status" value="1"/>
</dbReference>
<evidence type="ECO:0000313" key="3">
    <source>
        <dbReference type="EMBL" id="RBO88315.1"/>
    </source>
</evidence>
<organism evidence="3 4">
    <name type="scientific">Nocardia puris</name>
    <dbReference type="NCBI Taxonomy" id="208602"/>
    <lineage>
        <taxon>Bacteria</taxon>
        <taxon>Bacillati</taxon>
        <taxon>Actinomycetota</taxon>
        <taxon>Actinomycetes</taxon>
        <taxon>Mycobacteriales</taxon>
        <taxon>Nocardiaceae</taxon>
        <taxon>Nocardia</taxon>
    </lineage>
</organism>
<name>A0A366DEG3_9NOCA</name>
<keyword evidence="4" id="KW-1185">Reference proteome</keyword>
<proteinExistence type="predicted"/>
<protein>
    <submittedName>
        <fullName evidence="3">Glyoxylase-like metal-dependent hydrolase (Beta-lactamase superfamily II)</fullName>
    </submittedName>
</protein>
<reference evidence="3 4" key="1">
    <citation type="submission" date="2018-06" db="EMBL/GenBank/DDBJ databases">
        <title>Genomic Encyclopedia of Type Strains, Phase IV (KMG-IV): sequencing the most valuable type-strain genomes for metagenomic binning, comparative biology and taxonomic classification.</title>
        <authorList>
            <person name="Goeker M."/>
        </authorList>
    </citation>
    <scope>NUCLEOTIDE SEQUENCE [LARGE SCALE GENOMIC DNA]</scope>
    <source>
        <strain evidence="3 4">DSM 44599</strain>
    </source>
</reference>
<dbReference type="GO" id="GO:0016787">
    <property type="term" value="F:hydrolase activity"/>
    <property type="evidence" value="ECO:0007669"/>
    <property type="project" value="UniProtKB-KW"/>
</dbReference>
<dbReference type="PANTHER" id="PTHR46233:SF1">
    <property type="entry name" value="CONSERVED PROTEIN"/>
    <property type="match status" value="1"/>
</dbReference>
<feature type="region of interest" description="Disordered" evidence="1">
    <location>
        <begin position="1"/>
        <end position="21"/>
    </location>
</feature>
<feature type="domain" description="Metallo-beta-lactamase" evidence="2">
    <location>
        <begin position="37"/>
        <end position="203"/>
    </location>
</feature>
<evidence type="ECO:0000259" key="2">
    <source>
        <dbReference type="SMART" id="SM00849"/>
    </source>
</evidence>
<dbReference type="OrthoDB" id="2971563at2"/>
<dbReference type="SMART" id="SM00849">
    <property type="entry name" value="Lactamase_B"/>
    <property type="match status" value="1"/>
</dbReference>
<dbReference type="Pfam" id="PF00753">
    <property type="entry name" value="Lactamase_B"/>
    <property type="match status" value="1"/>
</dbReference>
<dbReference type="STRING" id="1210090.GCA_001613185_06781"/>
<dbReference type="Proteomes" id="UP000252586">
    <property type="component" value="Unassembled WGS sequence"/>
</dbReference>
<gene>
    <name evidence="3" type="ORF">DFR74_10983</name>
</gene>
<dbReference type="CDD" id="cd06262">
    <property type="entry name" value="metallo-hydrolase-like_MBL-fold"/>
    <property type="match status" value="1"/>
</dbReference>
<comment type="caution">
    <text evidence="3">The sequence shown here is derived from an EMBL/GenBank/DDBJ whole genome shotgun (WGS) entry which is preliminary data.</text>
</comment>
<sequence>MITIDRPYTGHVSPGSNPQQRDLEGARVLKMAVGAMDNNVYLVQCAATGAALLIDAANEPERILELVAQEAPGKIKLIVTTHQHPDHWWALEEVAKTLGVPTAAHRLDADPLPVTPDRYLEDGDVLEIGDLPLTIHHLRGHTPGSIALALPEEPGRTHLFTGDSLFPGGVGKTHNPEDFTTLLADVTTKLFAYPDDTVVYPGHGDDTTLGVERPHLEEWRERGW</sequence>
<dbReference type="RefSeq" id="WP_067514331.1">
    <property type="nucleotide sequence ID" value="NZ_CP107943.1"/>
</dbReference>
<dbReference type="PANTHER" id="PTHR46233">
    <property type="entry name" value="HYDROXYACYLGLUTATHIONE HYDROLASE GLOC"/>
    <property type="match status" value="1"/>
</dbReference>
<dbReference type="AlphaFoldDB" id="A0A366DEG3"/>